<dbReference type="CDD" id="cd06142">
    <property type="entry name" value="RNaseD_exo"/>
    <property type="match status" value="1"/>
</dbReference>
<dbReference type="EMBL" id="SMTF01000004">
    <property type="protein sequence ID" value="TDK24955.1"/>
    <property type="molecule type" value="Genomic_DNA"/>
</dbReference>
<evidence type="ECO:0000256" key="3">
    <source>
        <dbReference type="ARBA" id="ARBA00022722"/>
    </source>
</evidence>
<dbReference type="EC" id="3.1.13.5" evidence="7"/>
<keyword evidence="1" id="KW-0963">Cytoplasm</keyword>
<keyword evidence="2" id="KW-0819">tRNA processing</keyword>
<dbReference type="InterPro" id="IPR036397">
    <property type="entry name" value="RNaseH_sf"/>
</dbReference>
<dbReference type="InterPro" id="IPR010997">
    <property type="entry name" value="HRDC-like_sf"/>
</dbReference>
<dbReference type="RefSeq" id="WP_133321407.1">
    <property type="nucleotide sequence ID" value="NZ_SMTF01000004.1"/>
</dbReference>
<evidence type="ECO:0000256" key="1">
    <source>
        <dbReference type="ARBA" id="ARBA00022490"/>
    </source>
</evidence>
<keyword evidence="5" id="KW-0269">Exonuclease</keyword>
<keyword evidence="8" id="KW-1185">Reference proteome</keyword>
<name>A0A4R5TV38_9GAMM</name>
<dbReference type="InterPro" id="IPR044876">
    <property type="entry name" value="HRDC_dom_sf"/>
</dbReference>
<dbReference type="Proteomes" id="UP000294796">
    <property type="component" value="Unassembled WGS sequence"/>
</dbReference>
<proteinExistence type="predicted"/>
<keyword evidence="4 7" id="KW-0378">Hydrolase</keyword>
<dbReference type="GO" id="GO:0003676">
    <property type="term" value="F:nucleic acid binding"/>
    <property type="evidence" value="ECO:0007669"/>
    <property type="project" value="InterPro"/>
</dbReference>
<evidence type="ECO:0000313" key="8">
    <source>
        <dbReference type="Proteomes" id="UP000294796"/>
    </source>
</evidence>
<dbReference type="OrthoDB" id="9800549at2"/>
<dbReference type="Pfam" id="PF00570">
    <property type="entry name" value="HRDC"/>
    <property type="match status" value="1"/>
</dbReference>
<keyword evidence="3" id="KW-0540">Nuclease</keyword>
<dbReference type="Gene3D" id="1.10.150.80">
    <property type="entry name" value="HRDC domain"/>
    <property type="match status" value="2"/>
</dbReference>
<dbReference type="Gene3D" id="3.30.420.10">
    <property type="entry name" value="Ribonuclease H-like superfamily/Ribonuclease H"/>
    <property type="match status" value="1"/>
</dbReference>
<sequence length="375" mass="41495">MSLPAPWVEDPTELRSHLANAGTRIGLDTEFIRERTYWPQLALVQIAIDADQGAPNILLVDALAPGIDAALRDVLLDPTIEKVMHSASEDLIALRRACNAVPAPLFDTQVAAALVGVGAGTGYQRLVQDIAGVTVPKGETRSDWMRRPLSPSQLEYAADDVRHLFTLHDALSKKLDASGRRTWFDEDCARMVANARDDDGERWPHLSMRSSQYLDIDAQRRLLRLLRWREAHARDSDRPRSWILDNELATTLAREAPDSPQALRTLFERSPKAPHKLAGKIWDALNAPLPDEADAPGMRTEERDKRVLRKLQEAVAARSAELGLPDGVLASRRWLETLMDGEDWPGVLGGWRRQQLEPALSPLLAAAGGSPDAPV</sequence>
<evidence type="ECO:0000256" key="2">
    <source>
        <dbReference type="ARBA" id="ARBA00022694"/>
    </source>
</evidence>
<dbReference type="NCBIfam" id="TIGR01388">
    <property type="entry name" value="rnd"/>
    <property type="match status" value="1"/>
</dbReference>
<dbReference type="SUPFAM" id="SSF47819">
    <property type="entry name" value="HRDC-like"/>
    <property type="match status" value="2"/>
</dbReference>
<reference evidence="7 8" key="1">
    <citation type="submission" date="2019-03" db="EMBL/GenBank/DDBJ databases">
        <title>Luteimonas zhaokaii sp.nov., isolated from the rectal contents of Plateau pika in Yushu, Qinghai Province, China.</title>
        <authorList>
            <person name="Zhang G."/>
        </authorList>
    </citation>
    <scope>NUCLEOTIDE SEQUENCE [LARGE SCALE GENOMIC DNA]</scope>
    <source>
        <strain evidence="7 8">B9</strain>
    </source>
</reference>
<dbReference type="InterPro" id="IPR002121">
    <property type="entry name" value="HRDC_dom"/>
</dbReference>
<dbReference type="SUPFAM" id="SSF53098">
    <property type="entry name" value="Ribonuclease H-like"/>
    <property type="match status" value="1"/>
</dbReference>
<dbReference type="PANTHER" id="PTHR47649:SF1">
    <property type="entry name" value="RIBONUCLEASE D"/>
    <property type="match status" value="1"/>
</dbReference>
<dbReference type="InterPro" id="IPR012337">
    <property type="entry name" value="RNaseH-like_sf"/>
</dbReference>
<evidence type="ECO:0000259" key="6">
    <source>
        <dbReference type="PROSITE" id="PS50967"/>
    </source>
</evidence>
<dbReference type="AlphaFoldDB" id="A0A4R5TV38"/>
<protein>
    <submittedName>
        <fullName evidence="7">Ribonuclease D</fullName>
        <ecNumber evidence="7">3.1.13.5</ecNumber>
    </submittedName>
</protein>
<dbReference type="InterPro" id="IPR051086">
    <property type="entry name" value="RNase_D-like"/>
</dbReference>
<organism evidence="7 8">
    <name type="scientific">Luteimonas aestuarii</name>
    <dbReference type="NCBI Taxonomy" id="453837"/>
    <lineage>
        <taxon>Bacteria</taxon>
        <taxon>Pseudomonadati</taxon>
        <taxon>Pseudomonadota</taxon>
        <taxon>Gammaproteobacteria</taxon>
        <taxon>Lysobacterales</taxon>
        <taxon>Lysobacteraceae</taxon>
        <taxon>Luteimonas</taxon>
    </lineage>
</organism>
<dbReference type="GO" id="GO:0008033">
    <property type="term" value="P:tRNA processing"/>
    <property type="evidence" value="ECO:0007669"/>
    <property type="project" value="UniProtKB-KW"/>
</dbReference>
<dbReference type="SMART" id="SM00474">
    <property type="entry name" value="35EXOc"/>
    <property type="match status" value="1"/>
</dbReference>
<dbReference type="InterPro" id="IPR002562">
    <property type="entry name" value="3'-5'_exonuclease_dom"/>
</dbReference>
<dbReference type="GO" id="GO:0008408">
    <property type="term" value="F:3'-5' exonuclease activity"/>
    <property type="evidence" value="ECO:0007669"/>
    <property type="project" value="InterPro"/>
</dbReference>
<feature type="domain" description="HRDC" evidence="6">
    <location>
        <begin position="215"/>
        <end position="295"/>
    </location>
</feature>
<dbReference type="PROSITE" id="PS50967">
    <property type="entry name" value="HRDC"/>
    <property type="match status" value="1"/>
</dbReference>
<dbReference type="PANTHER" id="PTHR47649">
    <property type="entry name" value="RIBONUCLEASE D"/>
    <property type="match status" value="1"/>
</dbReference>
<comment type="caution">
    <text evidence="7">The sequence shown here is derived from an EMBL/GenBank/DDBJ whole genome shotgun (WGS) entry which is preliminary data.</text>
</comment>
<evidence type="ECO:0000256" key="5">
    <source>
        <dbReference type="ARBA" id="ARBA00022839"/>
    </source>
</evidence>
<gene>
    <name evidence="7" type="primary">rnd</name>
    <name evidence="7" type="ORF">E2F46_07185</name>
</gene>
<dbReference type="GO" id="GO:0033890">
    <property type="term" value="F:ribonuclease D activity"/>
    <property type="evidence" value="ECO:0007669"/>
    <property type="project" value="UniProtKB-EC"/>
</dbReference>
<dbReference type="InterPro" id="IPR006292">
    <property type="entry name" value="RNase_D"/>
</dbReference>
<evidence type="ECO:0000313" key="7">
    <source>
        <dbReference type="EMBL" id="TDK24955.1"/>
    </source>
</evidence>
<dbReference type="GO" id="GO:0000166">
    <property type="term" value="F:nucleotide binding"/>
    <property type="evidence" value="ECO:0007669"/>
    <property type="project" value="InterPro"/>
</dbReference>
<dbReference type="Pfam" id="PF01612">
    <property type="entry name" value="DNA_pol_A_exo1"/>
    <property type="match status" value="1"/>
</dbReference>
<accession>A0A4R5TV38</accession>
<evidence type="ECO:0000256" key="4">
    <source>
        <dbReference type="ARBA" id="ARBA00022801"/>
    </source>
</evidence>